<sequence length="41" mass="4699">MSRTQYHGLSASKISHPQCGKNNDHLLKRLIDKISMSKFDL</sequence>
<dbReference type="AlphaFoldDB" id="A0AA86YIK8"/>
<reference evidence="2 3" key="3">
    <citation type="submission" date="2008-05" db="EMBL/GenBank/DDBJ databases">
        <authorList>
            <person name="Fulton L."/>
            <person name="Clifton S."/>
            <person name="Fulton B."/>
            <person name="Xu J."/>
            <person name="Minx P."/>
            <person name="Pepin K.H."/>
            <person name="Johnson M."/>
            <person name="Thiruvilangam P."/>
            <person name="Bhonagiri V."/>
            <person name="Nash W.E."/>
            <person name="Mardis E.R."/>
            <person name="Wilson R.K."/>
        </authorList>
    </citation>
    <scope>NUCLEOTIDE SEQUENCE [LARGE SCALE GENOMIC DNA]</scope>
    <source>
        <strain evidence="2 3">ATCC 25827</strain>
    </source>
</reference>
<feature type="compositionally biased region" description="Polar residues" evidence="1">
    <location>
        <begin position="1"/>
        <end position="15"/>
    </location>
</feature>
<comment type="caution">
    <text evidence="2">The sequence shown here is derived from an EMBL/GenBank/DDBJ whole genome shotgun (WGS) entry which is preliminary data.</text>
</comment>
<reference evidence="3" key="1">
    <citation type="submission" date="2008-04" db="EMBL/GenBank/DDBJ databases">
        <title>Draft genome sequence of Providencia stuartii (ATCC 25827).</title>
        <authorList>
            <person name="Sudarsanam P."/>
            <person name="Ley R."/>
            <person name="Guruge J."/>
            <person name="Turnbaugh P.J."/>
            <person name="Mahowald M."/>
            <person name="Liep D."/>
            <person name="Gordon J."/>
        </authorList>
    </citation>
    <scope>NUCLEOTIDE SEQUENCE [LARGE SCALE GENOMIC DNA]</scope>
    <source>
        <strain evidence="3">ATCC 25827</strain>
    </source>
</reference>
<evidence type="ECO:0000313" key="3">
    <source>
        <dbReference type="Proteomes" id="UP000004506"/>
    </source>
</evidence>
<evidence type="ECO:0000256" key="1">
    <source>
        <dbReference type="SAM" id="MobiDB-lite"/>
    </source>
</evidence>
<dbReference type="Proteomes" id="UP000004506">
    <property type="component" value="Unassembled WGS sequence"/>
</dbReference>
<evidence type="ECO:0000313" key="2">
    <source>
        <dbReference type="EMBL" id="EDU58978.1"/>
    </source>
</evidence>
<dbReference type="EMBL" id="ABJD02000101">
    <property type="protein sequence ID" value="EDU58978.1"/>
    <property type="molecule type" value="Genomic_DNA"/>
</dbReference>
<reference evidence="3" key="2">
    <citation type="submission" date="2008-04" db="EMBL/GenBank/DDBJ databases">
        <title>Draft genome sequence of Providencia stuartii(ATCC 25827).</title>
        <authorList>
            <person name="Sudarsanam P."/>
            <person name="Ley R."/>
            <person name="Guruge J."/>
            <person name="Turnbaugh P.J."/>
            <person name="Mahowald M."/>
            <person name="Liep D."/>
            <person name="Gordon J."/>
        </authorList>
    </citation>
    <scope>NUCLEOTIDE SEQUENCE [LARGE SCALE GENOMIC DNA]</scope>
    <source>
        <strain evidence="3">ATCC 25827</strain>
    </source>
</reference>
<gene>
    <name evidence="2" type="ORF">PROSTU_02162</name>
</gene>
<organism evidence="2 3">
    <name type="scientific">Providencia stuartii ATCC 25827</name>
    <dbReference type="NCBI Taxonomy" id="471874"/>
    <lineage>
        <taxon>Bacteria</taxon>
        <taxon>Pseudomonadati</taxon>
        <taxon>Pseudomonadota</taxon>
        <taxon>Gammaproteobacteria</taxon>
        <taxon>Enterobacterales</taxon>
        <taxon>Morganellaceae</taxon>
        <taxon>Providencia</taxon>
    </lineage>
</organism>
<protein>
    <submittedName>
        <fullName evidence="2">Uncharacterized protein</fullName>
    </submittedName>
</protein>
<name>A0AA86YIK8_PROST</name>
<accession>A0AA86YIK8</accession>
<feature type="region of interest" description="Disordered" evidence="1">
    <location>
        <begin position="1"/>
        <end position="20"/>
    </location>
</feature>
<proteinExistence type="predicted"/>